<proteinExistence type="predicted"/>
<organism evidence="1 2">
    <name type="scientific">Paxillus involutus ATCC 200175</name>
    <dbReference type="NCBI Taxonomy" id="664439"/>
    <lineage>
        <taxon>Eukaryota</taxon>
        <taxon>Fungi</taxon>
        <taxon>Dikarya</taxon>
        <taxon>Basidiomycota</taxon>
        <taxon>Agaricomycotina</taxon>
        <taxon>Agaricomycetes</taxon>
        <taxon>Agaricomycetidae</taxon>
        <taxon>Boletales</taxon>
        <taxon>Paxilineae</taxon>
        <taxon>Paxillaceae</taxon>
        <taxon>Paxillus</taxon>
    </lineage>
</organism>
<dbReference type="AlphaFoldDB" id="A0A0C9TH47"/>
<feature type="non-terminal residue" evidence="1">
    <location>
        <position position="102"/>
    </location>
</feature>
<dbReference type="EMBL" id="KN819339">
    <property type="protein sequence ID" value="KIJ15025.1"/>
    <property type="molecule type" value="Genomic_DNA"/>
</dbReference>
<feature type="non-terminal residue" evidence="1">
    <location>
        <position position="1"/>
    </location>
</feature>
<dbReference type="HOGENOM" id="CLU_2365331_0_0_1"/>
<sequence length="102" mass="11631">KKRFIFHRWPRDPNGKKINSFDIVPGKEVGNGLELWGATLYDFFLVHGDPRNTDRSGWTISTGSKLAKTMKAFGELEAAKDEIAWAEREEEPREILPCDPAE</sequence>
<keyword evidence="2" id="KW-1185">Reference proteome</keyword>
<evidence type="ECO:0000313" key="1">
    <source>
        <dbReference type="EMBL" id="KIJ15025.1"/>
    </source>
</evidence>
<dbReference type="Proteomes" id="UP000053647">
    <property type="component" value="Unassembled WGS sequence"/>
</dbReference>
<gene>
    <name evidence="1" type="ORF">PAXINDRAFT_59472</name>
</gene>
<name>A0A0C9TH47_PAXIN</name>
<protein>
    <submittedName>
        <fullName evidence="1">Unplaced genomic scaffold PAXINscaffold_17, whole genome shotgun sequence</fullName>
    </submittedName>
</protein>
<evidence type="ECO:0000313" key="2">
    <source>
        <dbReference type="Proteomes" id="UP000053647"/>
    </source>
</evidence>
<accession>A0A0C9TH47</accession>
<dbReference type="OrthoDB" id="5327923at2759"/>
<reference evidence="2" key="2">
    <citation type="submission" date="2015-01" db="EMBL/GenBank/DDBJ databases">
        <title>Evolutionary Origins and Diversification of the Mycorrhizal Mutualists.</title>
        <authorList>
            <consortium name="DOE Joint Genome Institute"/>
            <consortium name="Mycorrhizal Genomics Consortium"/>
            <person name="Kohler A."/>
            <person name="Kuo A."/>
            <person name="Nagy L.G."/>
            <person name="Floudas D."/>
            <person name="Copeland A."/>
            <person name="Barry K.W."/>
            <person name="Cichocki N."/>
            <person name="Veneault-Fourrey C."/>
            <person name="LaButti K."/>
            <person name="Lindquist E.A."/>
            <person name="Lipzen A."/>
            <person name="Lundell T."/>
            <person name="Morin E."/>
            <person name="Murat C."/>
            <person name="Riley R."/>
            <person name="Ohm R."/>
            <person name="Sun H."/>
            <person name="Tunlid A."/>
            <person name="Henrissat B."/>
            <person name="Grigoriev I.V."/>
            <person name="Hibbett D.S."/>
            <person name="Martin F."/>
        </authorList>
    </citation>
    <scope>NUCLEOTIDE SEQUENCE [LARGE SCALE GENOMIC DNA]</scope>
    <source>
        <strain evidence="2">ATCC 200175</strain>
    </source>
</reference>
<reference evidence="1 2" key="1">
    <citation type="submission" date="2014-06" db="EMBL/GenBank/DDBJ databases">
        <authorList>
            <consortium name="DOE Joint Genome Institute"/>
            <person name="Kuo A."/>
            <person name="Kohler A."/>
            <person name="Nagy L.G."/>
            <person name="Floudas D."/>
            <person name="Copeland A."/>
            <person name="Barry K.W."/>
            <person name="Cichocki N."/>
            <person name="Veneault-Fourrey C."/>
            <person name="LaButti K."/>
            <person name="Lindquist E.A."/>
            <person name="Lipzen A."/>
            <person name="Lundell T."/>
            <person name="Morin E."/>
            <person name="Murat C."/>
            <person name="Sun H."/>
            <person name="Tunlid A."/>
            <person name="Henrissat B."/>
            <person name="Grigoriev I.V."/>
            <person name="Hibbett D.S."/>
            <person name="Martin F."/>
            <person name="Nordberg H.P."/>
            <person name="Cantor M.N."/>
            <person name="Hua S.X."/>
        </authorList>
    </citation>
    <scope>NUCLEOTIDE SEQUENCE [LARGE SCALE GENOMIC DNA]</scope>
    <source>
        <strain evidence="1 2">ATCC 200175</strain>
    </source>
</reference>